<comment type="similarity">
    <text evidence="1">Belongs to the type-I restriction system S methylase family.</text>
</comment>
<gene>
    <name evidence="5" type="ORF">VXJ25_07925</name>
</gene>
<keyword evidence="2" id="KW-0680">Restriction system</keyword>
<keyword evidence="3" id="KW-0238">DNA-binding</keyword>
<keyword evidence="5" id="KW-0378">Hydrolase</keyword>
<evidence type="ECO:0000313" key="5">
    <source>
        <dbReference type="EMBL" id="MEE6147905.1"/>
    </source>
</evidence>
<dbReference type="InterPro" id="IPR044946">
    <property type="entry name" value="Restrct_endonuc_typeI_TRD_sf"/>
</dbReference>
<dbReference type="SUPFAM" id="SSF116734">
    <property type="entry name" value="DNA methylase specificity domain"/>
    <property type="match status" value="1"/>
</dbReference>
<evidence type="ECO:0000256" key="1">
    <source>
        <dbReference type="ARBA" id="ARBA00010923"/>
    </source>
</evidence>
<proteinExistence type="inferred from homology"/>
<evidence type="ECO:0000259" key="4">
    <source>
        <dbReference type="Pfam" id="PF01420"/>
    </source>
</evidence>
<dbReference type="Gene3D" id="3.90.220.20">
    <property type="entry name" value="DNA methylase specificity domains"/>
    <property type="match status" value="1"/>
</dbReference>
<organism evidence="5 6">
    <name type="scientific">Olsenella absiana</name>
    <dbReference type="NCBI Taxonomy" id="3115222"/>
    <lineage>
        <taxon>Bacteria</taxon>
        <taxon>Bacillati</taxon>
        <taxon>Actinomycetota</taxon>
        <taxon>Coriobacteriia</taxon>
        <taxon>Coriobacteriales</taxon>
        <taxon>Atopobiaceae</taxon>
        <taxon>Olsenella</taxon>
    </lineage>
</organism>
<dbReference type="EMBL" id="JAZGJQ010000009">
    <property type="protein sequence ID" value="MEE6147905.1"/>
    <property type="molecule type" value="Genomic_DNA"/>
</dbReference>
<evidence type="ECO:0000313" key="6">
    <source>
        <dbReference type="Proteomes" id="UP001332931"/>
    </source>
</evidence>
<dbReference type="EC" id="3.1.21.-" evidence="5"/>
<reference evidence="5 6" key="1">
    <citation type="submission" date="2024-01" db="EMBL/GenBank/DDBJ databases">
        <title>Description of Olsenella sp. nov., isolated from pig feces.</title>
        <authorList>
            <person name="Chang Y.-H."/>
        </authorList>
    </citation>
    <scope>NUCLEOTIDE SEQUENCE [LARGE SCALE GENOMIC DNA]</scope>
    <source>
        <strain evidence="5 6">YH-ols2223</strain>
    </source>
</reference>
<comment type="caution">
    <text evidence="5">The sequence shown here is derived from an EMBL/GenBank/DDBJ whole genome shotgun (WGS) entry which is preliminary data.</text>
</comment>
<dbReference type="RefSeq" id="WP_330958687.1">
    <property type="nucleotide sequence ID" value="NZ_JAZGJQ010000009.1"/>
</dbReference>
<keyword evidence="6" id="KW-1185">Reference proteome</keyword>
<accession>A0ABU7RBB8</accession>
<name>A0ABU7RBB8_9ACTN</name>
<dbReference type="GO" id="GO:0004519">
    <property type="term" value="F:endonuclease activity"/>
    <property type="evidence" value="ECO:0007669"/>
    <property type="project" value="UniProtKB-KW"/>
</dbReference>
<feature type="domain" description="Type I restriction modification DNA specificity" evidence="4">
    <location>
        <begin position="5"/>
        <end position="173"/>
    </location>
</feature>
<protein>
    <submittedName>
        <fullName evidence="5">Restriction endonuclease subunit S</fullName>
        <ecNumber evidence="5">3.1.21.-</ecNumber>
    </submittedName>
</protein>
<sequence length="177" mass="19128">MAAREQRKLGELCAFDKGRGYSKADIRESGTPIVLYGRLYTHYESVIQDVDTFAEPKDGSLYSHGGEVVVPGSGETAEDIAVASHIASSGILLGGDLNVITPSPAIDSTFLAIEITSGSPHYQLATKAQGKSVVHIHNEDIAEVDFSYPTTPEQRQIGTLFSCFDSLITLHQRESPF</sequence>
<dbReference type="GO" id="GO:0016787">
    <property type="term" value="F:hydrolase activity"/>
    <property type="evidence" value="ECO:0007669"/>
    <property type="project" value="UniProtKB-KW"/>
</dbReference>
<dbReference type="InterPro" id="IPR000055">
    <property type="entry name" value="Restrct_endonuc_typeI_TRD"/>
</dbReference>
<evidence type="ECO:0000256" key="3">
    <source>
        <dbReference type="ARBA" id="ARBA00023125"/>
    </source>
</evidence>
<dbReference type="Proteomes" id="UP001332931">
    <property type="component" value="Unassembled WGS sequence"/>
</dbReference>
<evidence type="ECO:0000256" key="2">
    <source>
        <dbReference type="ARBA" id="ARBA00022747"/>
    </source>
</evidence>
<keyword evidence="5" id="KW-0540">Nuclease</keyword>
<keyword evidence="5" id="KW-0255">Endonuclease</keyword>
<dbReference type="Pfam" id="PF01420">
    <property type="entry name" value="Methylase_S"/>
    <property type="match status" value="1"/>
</dbReference>